<dbReference type="Proteomes" id="UP000008801">
    <property type="component" value="Chromosome"/>
</dbReference>
<dbReference type="PATRIC" id="fig|717960.3.peg.1795"/>
<name>D4JD50_9FIRM</name>
<dbReference type="EMBL" id="FP929041">
    <property type="protein sequence ID" value="CBK88122.1"/>
    <property type="molecule type" value="Genomic_DNA"/>
</dbReference>
<dbReference type="AlphaFoldDB" id="D4JD50"/>
<gene>
    <name evidence="1" type="ORF">EC1_04400</name>
</gene>
<protein>
    <submittedName>
        <fullName evidence="1">Uncharacterized protein</fullName>
    </submittedName>
</protein>
<evidence type="ECO:0000313" key="2">
    <source>
        <dbReference type="Proteomes" id="UP000008801"/>
    </source>
</evidence>
<dbReference type="HOGENOM" id="CLU_3305589_0_0_9"/>
<reference evidence="1 2" key="2">
    <citation type="submission" date="2010-03" db="EMBL/GenBank/DDBJ databases">
        <authorList>
            <person name="Pajon A."/>
        </authorList>
    </citation>
    <scope>NUCLEOTIDE SEQUENCE [LARGE SCALE GENOMIC DNA]</scope>
    <source>
        <strain evidence="1 2">T2-87</strain>
    </source>
</reference>
<organism evidence="1 2">
    <name type="scientific">Faecalitalea cylindroides T2-87</name>
    <dbReference type="NCBI Taxonomy" id="717960"/>
    <lineage>
        <taxon>Bacteria</taxon>
        <taxon>Bacillati</taxon>
        <taxon>Bacillota</taxon>
        <taxon>Erysipelotrichia</taxon>
        <taxon>Erysipelotrichales</taxon>
        <taxon>Erysipelotrichaceae</taxon>
        <taxon>Faecalitalea</taxon>
    </lineage>
</organism>
<reference evidence="1 2" key="1">
    <citation type="submission" date="2010-03" db="EMBL/GenBank/DDBJ databases">
        <title>The genome sequence of Eubacterium cylindroides T2-87.</title>
        <authorList>
            <consortium name="metaHIT consortium -- http://www.metahit.eu/"/>
            <person name="Pajon A."/>
            <person name="Turner K."/>
            <person name="Parkhill J."/>
            <person name="Duncan S."/>
            <person name="Flint H."/>
        </authorList>
    </citation>
    <scope>NUCLEOTIDE SEQUENCE [LARGE SCALE GENOMIC DNA]</scope>
    <source>
        <strain evidence="1 2">T2-87</strain>
    </source>
</reference>
<proteinExistence type="predicted"/>
<sequence length="48" mass="5832">MTEIEYQEFVRHCPYDAMGDYSMFRKEQTENKSEDAHSNWISQAIWQT</sequence>
<dbReference type="KEGG" id="euc:EC1_04400"/>
<evidence type="ECO:0000313" key="1">
    <source>
        <dbReference type="EMBL" id="CBK88122.1"/>
    </source>
</evidence>
<accession>D4JD50</accession>